<accession>A0A935MYM4</accession>
<dbReference type="EMBL" id="JADJMS010000015">
    <property type="protein sequence ID" value="MBK7414996.1"/>
    <property type="molecule type" value="Genomic_DNA"/>
</dbReference>
<sequence>MLYALPAAAQYSLPGNRVKQHADDVLALMSFSVVPDLTSSFLSISSAGSEKKSLAMTQLAGGDIVSKNFPIYLEGSAAYIRYDPEFVATRGQDTIKVPFRWNSLSVSGGIGWDFFITPELKFRPIFNFALGQVASDLNLFTRYLEISYDRNLDFLKGGQMNAYGLGGSLMLDYELVRPEYEVDVEWRYTNIQLQTFGNTSESIKGSAAAEATSLYTRYRAPTGMSLMQRPLRYVLEGAHTTYLGDQKGLLGFNHMTSLGLGLEFDSSAYDIIVSRTRLVARWAFGENIRGFAIGLAMSF</sequence>
<comment type="caution">
    <text evidence="1">The sequence shown here is derived from an EMBL/GenBank/DDBJ whole genome shotgun (WGS) entry which is preliminary data.</text>
</comment>
<protein>
    <recommendedName>
        <fullName evidence="3">Autotransporter domain-containing protein</fullName>
    </recommendedName>
</protein>
<proteinExistence type="predicted"/>
<dbReference type="AlphaFoldDB" id="A0A935MYM4"/>
<organism evidence="1 2">
    <name type="scientific">Candidatus Dechloromonas phosphorivorans</name>
    <dbReference type="NCBI Taxonomy" id="2899244"/>
    <lineage>
        <taxon>Bacteria</taxon>
        <taxon>Pseudomonadati</taxon>
        <taxon>Pseudomonadota</taxon>
        <taxon>Betaproteobacteria</taxon>
        <taxon>Rhodocyclales</taxon>
        <taxon>Azonexaceae</taxon>
        <taxon>Dechloromonas</taxon>
    </lineage>
</organism>
<reference evidence="1 2" key="1">
    <citation type="submission" date="2020-10" db="EMBL/GenBank/DDBJ databases">
        <title>Connecting structure to function with the recovery of over 1000 high-quality activated sludge metagenome-assembled genomes encoding full-length rRNA genes using long-read sequencing.</title>
        <authorList>
            <person name="Singleton C.M."/>
            <person name="Petriglieri F."/>
            <person name="Kristensen J.M."/>
            <person name="Kirkegaard R.H."/>
            <person name="Michaelsen T.Y."/>
            <person name="Andersen M.H."/>
            <person name="Karst S.M."/>
            <person name="Dueholm M.S."/>
            <person name="Nielsen P.H."/>
            <person name="Albertsen M."/>
        </authorList>
    </citation>
    <scope>NUCLEOTIDE SEQUENCE [LARGE SCALE GENOMIC DNA]</scope>
    <source>
        <strain evidence="1">EsbW_18-Q3-R4-48_BATAC.463</strain>
    </source>
</reference>
<name>A0A935MYM4_9RHOO</name>
<evidence type="ECO:0000313" key="2">
    <source>
        <dbReference type="Proteomes" id="UP000739411"/>
    </source>
</evidence>
<evidence type="ECO:0000313" key="1">
    <source>
        <dbReference type="EMBL" id="MBK7414996.1"/>
    </source>
</evidence>
<evidence type="ECO:0008006" key="3">
    <source>
        <dbReference type="Google" id="ProtNLM"/>
    </source>
</evidence>
<dbReference type="Proteomes" id="UP000739411">
    <property type="component" value="Unassembled WGS sequence"/>
</dbReference>
<gene>
    <name evidence="1" type="ORF">IPJ38_07615</name>
</gene>